<sequence length="159" mass="17414">MNSENQTSPFQRAPWMSIARQEIGQKELAGHDDNPRILSYHATTTLKATDDETPWCSSFVNWCLKQAGIKGTDSAAAKSWVHWGEPAGAFPGAITIICSTKATDRSFSTSGAHVGFLIQETATHFRLLGGNQGNSVKESVFPKKSWTLLGRRWPGNGQH</sequence>
<evidence type="ECO:0000313" key="2">
    <source>
        <dbReference type="Proteomes" id="UP000641025"/>
    </source>
</evidence>
<evidence type="ECO:0000313" key="1">
    <source>
        <dbReference type="EMBL" id="MBJ6802720.1"/>
    </source>
</evidence>
<accession>A0ABS0YXP0</accession>
<dbReference type="Proteomes" id="UP000641025">
    <property type="component" value="Unassembled WGS sequence"/>
</dbReference>
<keyword evidence="2" id="KW-1185">Reference proteome</keyword>
<comment type="caution">
    <text evidence="1">The sequence shown here is derived from an EMBL/GenBank/DDBJ whole genome shotgun (WGS) entry which is preliminary data.</text>
</comment>
<proteinExistence type="predicted"/>
<name>A0ABS0YXP0_9BACT</name>
<protein>
    <submittedName>
        <fullName evidence="1">TIGR02594 family protein</fullName>
    </submittedName>
</protein>
<organism evidence="1 2">
    <name type="scientific">Geomonas propionica</name>
    <dbReference type="NCBI Taxonomy" id="2798582"/>
    <lineage>
        <taxon>Bacteria</taxon>
        <taxon>Pseudomonadati</taxon>
        <taxon>Thermodesulfobacteriota</taxon>
        <taxon>Desulfuromonadia</taxon>
        <taxon>Geobacterales</taxon>
        <taxon>Geobacteraceae</taxon>
        <taxon>Geomonas</taxon>
    </lineage>
</organism>
<dbReference type="RefSeq" id="WP_199397190.1">
    <property type="nucleotide sequence ID" value="NZ_JAEMHK010000024.1"/>
</dbReference>
<dbReference type="NCBIfam" id="TIGR02594">
    <property type="entry name" value="TIGR02594 family protein"/>
    <property type="match status" value="1"/>
</dbReference>
<reference evidence="1 2" key="1">
    <citation type="submission" date="2020-12" db="EMBL/GenBank/DDBJ databases">
        <title>Geomonas sp. Red259, isolated from paddy soil.</title>
        <authorList>
            <person name="Xu Z."/>
            <person name="Zhang Z."/>
            <person name="Masuda Y."/>
            <person name="Itoh H."/>
            <person name="Senoo K."/>
        </authorList>
    </citation>
    <scope>NUCLEOTIDE SEQUENCE [LARGE SCALE GENOMIC DNA]</scope>
    <source>
        <strain evidence="1 2">Red259</strain>
    </source>
</reference>
<dbReference type="InterPro" id="IPR013423">
    <property type="entry name" value="CHP02594"/>
</dbReference>
<dbReference type="EMBL" id="JAEMHK010000024">
    <property type="protein sequence ID" value="MBJ6802720.1"/>
    <property type="molecule type" value="Genomic_DNA"/>
</dbReference>
<gene>
    <name evidence="1" type="ORF">JFN90_21530</name>
</gene>